<protein>
    <recommendedName>
        <fullName evidence="4">DUF1765-domain-containing protein</fullName>
    </recommendedName>
</protein>
<feature type="region of interest" description="Disordered" evidence="1">
    <location>
        <begin position="370"/>
        <end position="426"/>
    </location>
</feature>
<dbReference type="Proteomes" id="UP000244309">
    <property type="component" value="Unassembled WGS sequence"/>
</dbReference>
<dbReference type="OrthoDB" id="296767at2759"/>
<dbReference type="PANTHER" id="PTHR37988">
    <property type="entry name" value="UPF0592 MEMBRANE PROTEIN C7D4.03C"/>
    <property type="match status" value="1"/>
</dbReference>
<feature type="region of interest" description="Disordered" evidence="1">
    <location>
        <begin position="1"/>
        <end position="57"/>
    </location>
</feature>
<organism evidence="2 3">
    <name type="scientific">Candidozyma haemuli</name>
    <dbReference type="NCBI Taxonomy" id="45357"/>
    <lineage>
        <taxon>Eukaryota</taxon>
        <taxon>Fungi</taxon>
        <taxon>Dikarya</taxon>
        <taxon>Ascomycota</taxon>
        <taxon>Saccharomycotina</taxon>
        <taxon>Pichiomycetes</taxon>
        <taxon>Metschnikowiaceae</taxon>
        <taxon>Candidozyma</taxon>
    </lineage>
</organism>
<feature type="compositionally biased region" description="Basic and acidic residues" evidence="1">
    <location>
        <begin position="46"/>
        <end position="57"/>
    </location>
</feature>
<name>A0A2V1ASJ7_9ASCO</name>
<sequence length="1034" mass="115447">MPIIRSSSVSRRKSLRSARSSSSLASQSTYTVSQTANSAMSFSPSQKHEPPSSPDDEKSIKVLLKQYKKLELALSKFSSKHNSVTKANLLRTVLLPFLRSQPPLESVFSVSSKIYSSFCSVSTAILGKWWRSLLSALASQNSATHVSASDRNAYFECISRIMALREWTVADSDSQAVFISCLTDTLDLCVRRVQASKLVPISMSAFVGKVFAFAFFNLPHVCNALLFLLNVKQSSVQNLLSNCEAPPTNDLAGAKSAFPKHLSHLIAYKGVENLSKTKQGIINSIPPPKHPVKGIRDPSGPWVRRWSSSDSDIFNSFFRHYINLTDLYLAKASVNREMSPTVFPGFYIIATHISQVFEYSINRIVHNMKKPEVPTGTVGPVSTSNTPAKPKSPPRNNAVPASNSPSPSPQPAPSPNPSQSSSSYPFKSNDTNYTCILKILKTTRDISFSSIPFANNLSRFIDLLFVNIARSTSIYDCNRNGLVLSLVHVHSNHVFDTSNIDWEFWLGCVYLMLTETHHLQIIQRSLAFLFNVWDRIPDQLCKTELPQSVSYLKGWLLNPGDSIKVNFSNWLTSTDVWTKFFLHWNPIVRSYFLRLLVWRIIGINNYESSSSIQTTRRSKTKLDLMYGTLSKSKELTKELSFAPDSPMVNRKFGILPLNPSQTYLGPDDISASYLTGNSTRTSDLRKTHPYEVFDEAIYSCTSLPSSPAQQTGKNSPPQGSLSKPQKNGSLINSLSKFFKSLSTEEKNSSTLRIQPPKALGRKNSLTSLKRNSRSFSSLSTSPRISSRNSSPSLVSHQSSLNDLSTDSSATSDSESSMSDFIGSSNSSFSSRSSKNTQPPELFKVPPEIVRPIFKFDIVVDSEVLTNKFTQMQRANASDVYGKFYLQGQSLPNSEPKAVKVPSISIFLNSDIYNPFYISTDNYLIEEEIFDDGEDDEKERFVKKIGTWCSNKASLQCLGKSINEWNQIVEEFERFLFHTVEADQANYVPTVSRSSDEDLGGSPKREEINEGEYFQRIVPFLPIDSFTELKLLNAS</sequence>
<dbReference type="GeneID" id="37009538"/>
<dbReference type="RefSeq" id="XP_025341644.1">
    <property type="nucleotide sequence ID" value="XM_025487836.1"/>
</dbReference>
<feature type="region of interest" description="Disordered" evidence="1">
    <location>
        <begin position="703"/>
        <end position="727"/>
    </location>
</feature>
<gene>
    <name evidence="2" type="ORF">CXQ85_004208</name>
</gene>
<evidence type="ECO:0000256" key="1">
    <source>
        <dbReference type="SAM" id="MobiDB-lite"/>
    </source>
</evidence>
<dbReference type="EMBL" id="PKFO01000004">
    <property type="protein sequence ID" value="PVH20704.1"/>
    <property type="molecule type" value="Genomic_DNA"/>
</dbReference>
<dbReference type="PANTHER" id="PTHR37988:SF1">
    <property type="entry name" value="UPF0592 MEMBRANE PROTEIN C7D4.03C"/>
    <property type="match status" value="1"/>
</dbReference>
<comment type="caution">
    <text evidence="2">The sequence shown here is derived from an EMBL/GenBank/DDBJ whole genome shotgun (WGS) entry which is preliminary data.</text>
</comment>
<keyword evidence="3" id="KW-1185">Reference proteome</keyword>
<feature type="compositionally biased region" description="Low complexity" evidence="1">
    <location>
        <begin position="394"/>
        <end position="405"/>
    </location>
</feature>
<evidence type="ECO:0000313" key="2">
    <source>
        <dbReference type="EMBL" id="PVH20704.1"/>
    </source>
</evidence>
<accession>A0A2V1ASJ7</accession>
<dbReference type="STRING" id="45357.A0A2V1ASJ7"/>
<reference evidence="2 3" key="1">
    <citation type="submission" date="2017-12" db="EMBL/GenBank/DDBJ databases">
        <title>Genome Sequence of a Multidrug-Resistant Candida haemulonii Isolate from a Patient with Chronic Leg Ulcers in Israel.</title>
        <authorList>
            <person name="Chow N.A."/>
            <person name="Gade L."/>
            <person name="Batra D."/>
            <person name="Rowe L.A."/>
            <person name="Ben-Ami R."/>
            <person name="Loparev V.N."/>
            <person name="Litvintseva A.P."/>
        </authorList>
    </citation>
    <scope>NUCLEOTIDE SEQUENCE [LARGE SCALE GENOMIC DNA]</scope>
    <source>
        <strain evidence="2 3">B11899</strain>
    </source>
</reference>
<feature type="compositionally biased region" description="Polar residues" evidence="1">
    <location>
        <begin position="29"/>
        <end position="45"/>
    </location>
</feature>
<dbReference type="VEuPathDB" id="FungiDB:CXQ85_004208"/>
<proteinExistence type="predicted"/>
<feature type="compositionally biased region" description="Low complexity" evidence="1">
    <location>
        <begin position="767"/>
        <end position="833"/>
    </location>
</feature>
<evidence type="ECO:0000313" key="3">
    <source>
        <dbReference type="Proteomes" id="UP000244309"/>
    </source>
</evidence>
<dbReference type="InterPro" id="IPR013887">
    <property type="entry name" value="UPF0592"/>
</dbReference>
<evidence type="ECO:0008006" key="4">
    <source>
        <dbReference type="Google" id="ProtNLM"/>
    </source>
</evidence>
<feature type="compositionally biased region" description="Pro residues" evidence="1">
    <location>
        <begin position="406"/>
        <end position="416"/>
    </location>
</feature>
<dbReference type="AlphaFoldDB" id="A0A2V1ASJ7"/>
<feature type="region of interest" description="Disordered" evidence="1">
    <location>
        <begin position="745"/>
        <end position="839"/>
    </location>
</feature>
<feature type="compositionally biased region" description="Low complexity" evidence="1">
    <location>
        <begin position="17"/>
        <end position="28"/>
    </location>
</feature>
<dbReference type="Pfam" id="PF08578">
    <property type="entry name" value="DUF1765"/>
    <property type="match status" value="1"/>
</dbReference>